<feature type="region of interest" description="Disordered" evidence="1">
    <location>
        <begin position="329"/>
        <end position="442"/>
    </location>
</feature>
<organism evidence="3 4">
    <name type="scientific">Plectosphaerella plurivora</name>
    <dbReference type="NCBI Taxonomy" id="936078"/>
    <lineage>
        <taxon>Eukaryota</taxon>
        <taxon>Fungi</taxon>
        <taxon>Dikarya</taxon>
        <taxon>Ascomycota</taxon>
        <taxon>Pezizomycotina</taxon>
        <taxon>Sordariomycetes</taxon>
        <taxon>Hypocreomycetidae</taxon>
        <taxon>Glomerellales</taxon>
        <taxon>Plectosphaerellaceae</taxon>
        <taxon>Plectosphaerella</taxon>
    </lineage>
</organism>
<dbReference type="InterPro" id="IPR003347">
    <property type="entry name" value="JmjC_dom"/>
</dbReference>
<feature type="compositionally biased region" description="Polar residues" evidence="1">
    <location>
        <begin position="387"/>
        <end position="398"/>
    </location>
</feature>
<evidence type="ECO:0000313" key="4">
    <source>
        <dbReference type="Proteomes" id="UP000770015"/>
    </source>
</evidence>
<keyword evidence="4" id="KW-1185">Reference proteome</keyword>
<accession>A0A9P8VK92</accession>
<dbReference type="Proteomes" id="UP000770015">
    <property type="component" value="Unassembled WGS sequence"/>
</dbReference>
<gene>
    <name evidence="3" type="ORF">F5X68DRAFT_238421</name>
</gene>
<dbReference type="SUPFAM" id="SSF51197">
    <property type="entry name" value="Clavaminate synthase-like"/>
    <property type="match status" value="1"/>
</dbReference>
<dbReference type="PROSITE" id="PS51184">
    <property type="entry name" value="JMJC"/>
    <property type="match status" value="1"/>
</dbReference>
<feature type="compositionally biased region" description="Polar residues" evidence="1">
    <location>
        <begin position="366"/>
        <end position="376"/>
    </location>
</feature>
<dbReference type="AlphaFoldDB" id="A0A9P8VK92"/>
<dbReference type="Gene3D" id="2.60.120.650">
    <property type="entry name" value="Cupin"/>
    <property type="match status" value="1"/>
</dbReference>
<evidence type="ECO:0000259" key="2">
    <source>
        <dbReference type="PROSITE" id="PS51184"/>
    </source>
</evidence>
<name>A0A9P8VK92_9PEZI</name>
<proteinExistence type="predicted"/>
<feature type="domain" description="JmjC" evidence="2">
    <location>
        <begin position="588"/>
        <end position="759"/>
    </location>
</feature>
<evidence type="ECO:0000256" key="1">
    <source>
        <dbReference type="SAM" id="MobiDB-lite"/>
    </source>
</evidence>
<comment type="caution">
    <text evidence="3">The sequence shown here is derived from an EMBL/GenBank/DDBJ whole genome shotgun (WGS) entry which is preliminary data.</text>
</comment>
<feature type="compositionally biased region" description="Polar residues" evidence="1">
    <location>
        <begin position="344"/>
        <end position="359"/>
    </location>
</feature>
<protein>
    <recommendedName>
        <fullName evidence="2">JmjC domain-containing protein</fullName>
    </recommendedName>
</protein>
<sequence>MGSRNPDDSDGNVLLLGMQKNDQLQQFVQDLRACDTEATRYELCVAKRDQLLDGADQLSAERACYAVAFSRSTTYQTARDSDAEWLSFTGITSQEIPNQTMLSQELQRAANYWGAELVRHYIADGQGARFVARLSEAAERHPNWEKQTLPRLQQLVRRRIQLGNHGRHTYGHPIETVDLINASSWLDNHSFVKMNDPEGVELPFKPLTPEQLPPGYTFDKYGLLVQDSLPAEIFDSSAVLKLEDEGDSTDRTIRPPAVDDTSGLRDAAADFGSASCVDERILALTADDFKDFDFGPKQIGYGSAHITAGLSGTLGHIPRDTLLRRSLRKATVKPTDSTPDEDTGGTQTPASSAGTNGNSRPRRSTAKGNAKSTTLNMGRLRKLLNKLPSTGFSSTYKTSPMVPCKRQRANSLPGDMPKGHSNGGPPTAQGTENVPGKAGRNGSPICNMEADQEYLSEIILELQEKLAEAPNSRGYHTARTLLPILLRCTHPNTDAKNGIVDLLALDGHEAKAFLDSKTPDVPMVSEGQQHFQWRNPQRPTEEFFDWIEDHERVVSVQIPSAPVDMCSFEPRTIRQVRKRFLAALDTDDPWNVLDLDNPVPSTLPDILTGWNCQLLARVRDMVLNGQSAERTKARRDDWDEWTSVEHWALMSEGGHCTAPHMDSHGLATWITVQEGLFGFVWMSRPTSLQREEWMRDPDTSARDQQWRFLILKPGQTIFFPSGTIHGVFRTRSSATLALGGHVLQWSGISSWIDIISKEVEFPNSTNEDVGDAWKWVPVIEHLVRTRVNAMSLQAGG</sequence>
<dbReference type="EMBL" id="JAGSXJ010000001">
    <property type="protein sequence ID" value="KAH6697080.1"/>
    <property type="molecule type" value="Genomic_DNA"/>
</dbReference>
<evidence type="ECO:0000313" key="3">
    <source>
        <dbReference type="EMBL" id="KAH6697080.1"/>
    </source>
</evidence>
<dbReference type="OrthoDB" id="5077844at2759"/>
<reference evidence="3" key="1">
    <citation type="journal article" date="2021" name="Nat. Commun.">
        <title>Genetic determinants of endophytism in the Arabidopsis root mycobiome.</title>
        <authorList>
            <person name="Mesny F."/>
            <person name="Miyauchi S."/>
            <person name="Thiergart T."/>
            <person name="Pickel B."/>
            <person name="Atanasova L."/>
            <person name="Karlsson M."/>
            <person name="Huettel B."/>
            <person name="Barry K.W."/>
            <person name="Haridas S."/>
            <person name="Chen C."/>
            <person name="Bauer D."/>
            <person name="Andreopoulos W."/>
            <person name="Pangilinan J."/>
            <person name="LaButti K."/>
            <person name="Riley R."/>
            <person name="Lipzen A."/>
            <person name="Clum A."/>
            <person name="Drula E."/>
            <person name="Henrissat B."/>
            <person name="Kohler A."/>
            <person name="Grigoriev I.V."/>
            <person name="Martin F.M."/>
            <person name="Hacquard S."/>
        </authorList>
    </citation>
    <scope>NUCLEOTIDE SEQUENCE</scope>
    <source>
        <strain evidence="3">MPI-SDFR-AT-0117</strain>
    </source>
</reference>